<keyword evidence="5 6" id="KW-0732">Signal</keyword>
<dbReference type="NCBIfam" id="NF008200">
    <property type="entry name" value="PRK10957.1"/>
    <property type="match status" value="1"/>
</dbReference>
<evidence type="ECO:0000256" key="5">
    <source>
        <dbReference type="ARBA" id="ARBA00022729"/>
    </source>
</evidence>
<dbReference type="PROSITE" id="PS50983">
    <property type="entry name" value="FE_B12_PBP"/>
    <property type="match status" value="1"/>
</dbReference>
<dbReference type="InterPro" id="IPR051313">
    <property type="entry name" value="Bact_iron-sidero_bind"/>
</dbReference>
<keyword evidence="4" id="KW-0410">Iron transport</keyword>
<name>A0A7D5H0Y1_9PSED</name>
<evidence type="ECO:0000256" key="4">
    <source>
        <dbReference type="ARBA" id="ARBA00022496"/>
    </source>
</evidence>
<dbReference type="GO" id="GO:1901678">
    <property type="term" value="P:iron coordination entity transport"/>
    <property type="evidence" value="ECO:0007669"/>
    <property type="project" value="UniProtKB-ARBA"/>
</dbReference>
<dbReference type="PANTHER" id="PTHR30532">
    <property type="entry name" value="IRON III DICITRATE-BINDING PERIPLASMIC PROTEIN"/>
    <property type="match status" value="1"/>
</dbReference>
<gene>
    <name evidence="8" type="primary">fepB</name>
    <name evidence="8" type="ORF">HWQ56_15875</name>
</gene>
<evidence type="ECO:0000313" key="8">
    <source>
        <dbReference type="EMBL" id="QKZ05187.1"/>
    </source>
</evidence>
<dbReference type="KEGG" id="pez:HWQ56_15875"/>
<evidence type="ECO:0000256" key="3">
    <source>
        <dbReference type="ARBA" id="ARBA00022448"/>
    </source>
</evidence>
<evidence type="ECO:0000256" key="6">
    <source>
        <dbReference type="SAM" id="SignalP"/>
    </source>
</evidence>
<dbReference type="PANTHER" id="PTHR30532:SF24">
    <property type="entry name" value="FERRIC ENTEROBACTIN-BINDING PERIPLASMIC PROTEIN FEPB"/>
    <property type="match status" value="1"/>
</dbReference>
<evidence type="ECO:0000259" key="7">
    <source>
        <dbReference type="PROSITE" id="PS50983"/>
    </source>
</evidence>
<evidence type="ECO:0000256" key="1">
    <source>
        <dbReference type="ARBA" id="ARBA00004196"/>
    </source>
</evidence>
<comment type="similarity">
    <text evidence="2">Belongs to the bacterial solute-binding protein 8 family.</text>
</comment>
<dbReference type="EMBL" id="CP056030">
    <property type="protein sequence ID" value="QKZ05187.1"/>
    <property type="molecule type" value="Genomic_DNA"/>
</dbReference>
<keyword evidence="9" id="KW-1185">Reference proteome</keyword>
<dbReference type="AlphaFoldDB" id="A0A7D5H0Y1"/>
<dbReference type="RefSeq" id="WP_176571108.1">
    <property type="nucleotide sequence ID" value="NZ_CP056030.1"/>
</dbReference>
<organism evidence="8 9">
    <name type="scientific">Pseudomonas eucalypticola</name>
    <dbReference type="NCBI Taxonomy" id="2599595"/>
    <lineage>
        <taxon>Bacteria</taxon>
        <taxon>Pseudomonadati</taxon>
        <taxon>Pseudomonadota</taxon>
        <taxon>Gammaproteobacteria</taxon>
        <taxon>Pseudomonadales</taxon>
        <taxon>Pseudomonadaceae</taxon>
        <taxon>Pseudomonas</taxon>
    </lineage>
</organism>
<feature type="signal peptide" evidence="6">
    <location>
        <begin position="1"/>
        <end position="27"/>
    </location>
</feature>
<feature type="domain" description="Fe/B12 periplasmic-binding" evidence="7">
    <location>
        <begin position="50"/>
        <end position="324"/>
    </location>
</feature>
<evidence type="ECO:0000256" key="2">
    <source>
        <dbReference type="ARBA" id="ARBA00008814"/>
    </source>
</evidence>
<dbReference type="SUPFAM" id="SSF53807">
    <property type="entry name" value="Helical backbone' metal receptor"/>
    <property type="match status" value="1"/>
</dbReference>
<keyword evidence="4" id="KW-0406">Ion transport</keyword>
<sequence>MTLRLPFPSLRATLCVLAACLPLLAQADAGWPRTVSGEHGSAVLDHAPKRIVSTSVTLTGALLAIDAPVVASGATVPNNRVADDQGYLRQWGAIAKARQVQRLYIGEANAESVAMAAPDLILVSATGGDSAMALYDQLSAIAPTLVVNYDDKSWQQVEQLLGQATGHEAQADALVKAFTERQAQVRKSLTLPPQPVSAFVYNPAARQANVWTRDSSQGQLLEQLGFQLASPSPAVASSQTMGKRKDIIQAGGEHMADALTGQTFLMFAAEPADTQAVLGNTLLAHLPAVGSQRVYALGADTFRLDYYSASHLLDRLQAQFGKAGTQAPAATASN</sequence>
<dbReference type="Gene3D" id="3.40.50.1980">
    <property type="entry name" value="Nitrogenase molybdenum iron protein domain"/>
    <property type="match status" value="2"/>
</dbReference>
<dbReference type="InterPro" id="IPR002491">
    <property type="entry name" value="ABC_transptr_periplasmic_BD"/>
</dbReference>
<keyword evidence="3" id="KW-0813">Transport</keyword>
<evidence type="ECO:0000313" key="9">
    <source>
        <dbReference type="Proteomes" id="UP000509568"/>
    </source>
</evidence>
<comment type="subcellular location">
    <subcellularLocation>
        <location evidence="1">Cell envelope</location>
    </subcellularLocation>
</comment>
<proteinExistence type="inferred from homology"/>
<feature type="chain" id="PRO_5028879371" evidence="6">
    <location>
        <begin position="28"/>
        <end position="334"/>
    </location>
</feature>
<reference evidence="8 9" key="1">
    <citation type="submission" date="2020-06" db="EMBL/GenBank/DDBJ databases">
        <title>Pseudomonas eucalypticola sp. nov., an endophyte of Eucalyptus dunnii leaves with biocontrol ability of eucalyptus leaf blight.</title>
        <authorList>
            <person name="Liu Y."/>
            <person name="Song Z."/>
            <person name="Zeng H."/>
            <person name="Lu M."/>
            <person name="Wang X."/>
            <person name="Lian X."/>
            <person name="Zhang Q."/>
        </authorList>
    </citation>
    <scope>NUCLEOTIDE SEQUENCE [LARGE SCALE GENOMIC DNA]</scope>
    <source>
        <strain evidence="8 9">NP-1</strain>
    </source>
</reference>
<keyword evidence="4" id="KW-0408">Iron</keyword>
<dbReference type="Pfam" id="PF01497">
    <property type="entry name" value="Peripla_BP_2"/>
    <property type="match status" value="1"/>
</dbReference>
<accession>A0A7D5H0Y1</accession>
<dbReference type="GO" id="GO:0030288">
    <property type="term" value="C:outer membrane-bounded periplasmic space"/>
    <property type="evidence" value="ECO:0007669"/>
    <property type="project" value="TreeGrafter"/>
</dbReference>
<dbReference type="FunFam" id="3.40.50.1980:FF:000009">
    <property type="entry name" value="Iron-enterobactin transporter periplasmic binding protein"/>
    <property type="match status" value="1"/>
</dbReference>
<dbReference type="Proteomes" id="UP000509568">
    <property type="component" value="Chromosome"/>
</dbReference>
<protein>
    <submittedName>
        <fullName evidence="8">Fe2+-enterobactin ABC transporter substrate-binding protein</fullName>
    </submittedName>
</protein>